<organism evidence="2 3">
    <name type="scientific">Enterococcus thailandicus</name>
    <dbReference type="NCBI Taxonomy" id="417368"/>
    <lineage>
        <taxon>Bacteria</taxon>
        <taxon>Bacillati</taxon>
        <taxon>Bacillota</taxon>
        <taxon>Bacilli</taxon>
        <taxon>Lactobacillales</taxon>
        <taxon>Enterococcaceae</taxon>
        <taxon>Enterococcus</taxon>
    </lineage>
</organism>
<dbReference type="EMBL" id="LWMN01000012">
    <property type="protein sequence ID" value="OAQ55744.1"/>
    <property type="molecule type" value="Genomic_DNA"/>
</dbReference>
<keyword evidence="1" id="KW-0472">Membrane</keyword>
<gene>
    <name evidence="2" type="ORF">A6E74_06675</name>
</gene>
<keyword evidence="1" id="KW-1133">Transmembrane helix</keyword>
<keyword evidence="1" id="KW-0812">Transmembrane</keyword>
<dbReference type="Proteomes" id="UP000078516">
    <property type="component" value="Unassembled WGS sequence"/>
</dbReference>
<keyword evidence="3" id="KW-1185">Reference proteome</keyword>
<proteinExistence type="predicted"/>
<feature type="transmembrane region" description="Helical" evidence="1">
    <location>
        <begin position="60"/>
        <end position="80"/>
    </location>
</feature>
<dbReference type="RefSeq" id="WP_067483449.1">
    <property type="nucleotide sequence ID" value="NZ_JAQHXT010000003.1"/>
</dbReference>
<dbReference type="NCBIfam" id="NF033634">
    <property type="entry name" value="SLATT_1"/>
    <property type="match status" value="1"/>
</dbReference>
<evidence type="ECO:0008006" key="4">
    <source>
        <dbReference type="Google" id="ProtNLM"/>
    </source>
</evidence>
<evidence type="ECO:0000313" key="3">
    <source>
        <dbReference type="Proteomes" id="UP000078516"/>
    </source>
</evidence>
<sequence>MEKNQTKDNFNEYIEKRIKQPIIHLRKKRKRLKKVIFVSNASKLILSSCIPVLASMVPEHMYLLTVISIISAIVAVLQGLQTWKNFEEQTLAISKFINELEKEYFLFYVKWEEGTSTKAEVEKFVESVENLYDEQINEMLDSSSN</sequence>
<accession>A0A179ERE5</accession>
<evidence type="ECO:0000313" key="2">
    <source>
        <dbReference type="EMBL" id="OAQ55744.1"/>
    </source>
</evidence>
<evidence type="ECO:0000256" key="1">
    <source>
        <dbReference type="SAM" id="Phobius"/>
    </source>
</evidence>
<dbReference type="AlphaFoldDB" id="A0A179ERE5"/>
<name>A0A179ERE5_ENTTH</name>
<comment type="caution">
    <text evidence="2">The sequence shown here is derived from an EMBL/GenBank/DDBJ whole genome shotgun (WGS) entry which is preliminary data.</text>
</comment>
<protein>
    <recommendedName>
        <fullName evidence="4">DUF4231 domain-containing protein</fullName>
    </recommendedName>
</protein>
<reference evidence="2 3" key="1">
    <citation type="submission" date="2016-04" db="EMBL/GenBank/DDBJ databases">
        <title>Draft genome of an Enterococcus thailandicus strain isolated from bovine feces.</title>
        <authorList>
            <person name="Beukers A.G."/>
            <person name="Zaheer R."/>
            <person name="Goji N."/>
            <person name="Cook S.R."/>
            <person name="Amoako K."/>
            <person name="Chaves A.V."/>
            <person name="Ward M.P."/>
            <person name="Mcallister T.A."/>
        </authorList>
    </citation>
    <scope>NUCLEOTIDE SEQUENCE [LARGE SCALE GENOMIC DNA]</scope>
    <source>
        <strain evidence="2 3">F0711D 46</strain>
    </source>
</reference>
<feature type="transmembrane region" description="Helical" evidence="1">
    <location>
        <begin position="35"/>
        <end position="54"/>
    </location>
</feature>